<dbReference type="Gene3D" id="2.160.20.80">
    <property type="entry name" value="E3 ubiquitin-protein ligase SopA"/>
    <property type="match status" value="1"/>
</dbReference>
<keyword evidence="1" id="KW-0472">Membrane</keyword>
<dbReference type="PANTHER" id="PTHR47200:SF2">
    <property type="entry name" value="THYLAKOID LUMENAL 15 KDA PROTEIN 1, CHLOROPLASTIC"/>
    <property type="match status" value="1"/>
</dbReference>
<dbReference type="Proteomes" id="UP001050975">
    <property type="component" value="Unassembled WGS sequence"/>
</dbReference>
<feature type="transmembrane region" description="Helical" evidence="1">
    <location>
        <begin position="155"/>
        <end position="175"/>
    </location>
</feature>
<sequence length="305" mass="32588">MCRGGFYQLSIPISDNDYKPALVMCEMEIMRSDRSYNFTNRDLRNRSFKGRDLKGANFSGADIRGCDFSYAILAGANFERVRTGMTFRRVILGGIIALVTIILTANAVICTVFPSLGEPVGGKNWSYIVALIVSLGISGAGSGIINVIIPHFSKLTFVLSATASGAFIGFVYAGLAADKNPQIAILGATIGGLLMAFSRGRFPTRIVAIAVASAGAVTGYGLAFWLWAVALSYLTGKQLVWGIGLTMLSLTYLALTFNSLVLTFKGIKKYAGTSFINADLTNAVFESATLKNTDCSGTMVIKDNI</sequence>
<dbReference type="InterPro" id="IPR001646">
    <property type="entry name" value="5peptide_repeat"/>
</dbReference>
<evidence type="ECO:0000256" key="1">
    <source>
        <dbReference type="SAM" id="Phobius"/>
    </source>
</evidence>
<proteinExistence type="predicted"/>
<keyword evidence="1" id="KW-1133">Transmembrane helix</keyword>
<dbReference type="InterPro" id="IPR044213">
    <property type="entry name" value="At2g44920-like"/>
</dbReference>
<feature type="transmembrane region" description="Helical" evidence="1">
    <location>
        <begin position="181"/>
        <end position="199"/>
    </location>
</feature>
<accession>A0AAV3XSZ5</accession>
<protein>
    <recommendedName>
        <fullName evidence="4">Pentapeptide repeat-containing protein</fullName>
    </recommendedName>
</protein>
<reference evidence="2" key="1">
    <citation type="submission" date="2019-10" db="EMBL/GenBank/DDBJ databases">
        <title>Draft genome sequece of Microseira wollei NIES-4236.</title>
        <authorList>
            <person name="Yamaguchi H."/>
            <person name="Suzuki S."/>
            <person name="Kawachi M."/>
        </authorList>
    </citation>
    <scope>NUCLEOTIDE SEQUENCE</scope>
    <source>
        <strain evidence="2">NIES-4236</strain>
    </source>
</reference>
<evidence type="ECO:0000313" key="3">
    <source>
        <dbReference type="Proteomes" id="UP001050975"/>
    </source>
</evidence>
<feature type="transmembrane region" description="Helical" evidence="1">
    <location>
        <begin position="126"/>
        <end position="148"/>
    </location>
</feature>
<keyword evidence="3" id="KW-1185">Reference proteome</keyword>
<evidence type="ECO:0000313" key="2">
    <source>
        <dbReference type="EMBL" id="GET43062.1"/>
    </source>
</evidence>
<evidence type="ECO:0008006" key="4">
    <source>
        <dbReference type="Google" id="ProtNLM"/>
    </source>
</evidence>
<dbReference type="SUPFAM" id="SSF141571">
    <property type="entry name" value="Pentapeptide repeat-like"/>
    <property type="match status" value="1"/>
</dbReference>
<organism evidence="2 3">
    <name type="scientific">Microseira wollei NIES-4236</name>
    <dbReference type="NCBI Taxonomy" id="2530354"/>
    <lineage>
        <taxon>Bacteria</taxon>
        <taxon>Bacillati</taxon>
        <taxon>Cyanobacteriota</taxon>
        <taxon>Cyanophyceae</taxon>
        <taxon>Oscillatoriophycideae</taxon>
        <taxon>Aerosakkonematales</taxon>
        <taxon>Aerosakkonemataceae</taxon>
        <taxon>Microseira</taxon>
    </lineage>
</organism>
<feature type="transmembrane region" description="Helical" evidence="1">
    <location>
        <begin position="206"/>
        <end position="227"/>
    </location>
</feature>
<dbReference type="Pfam" id="PF00805">
    <property type="entry name" value="Pentapeptide"/>
    <property type="match status" value="2"/>
</dbReference>
<comment type="caution">
    <text evidence="2">The sequence shown here is derived from an EMBL/GenBank/DDBJ whole genome shotgun (WGS) entry which is preliminary data.</text>
</comment>
<name>A0AAV3XSZ5_9CYAN</name>
<dbReference type="EMBL" id="BLAY01000196">
    <property type="protein sequence ID" value="GET43062.1"/>
    <property type="molecule type" value="Genomic_DNA"/>
</dbReference>
<dbReference type="AlphaFoldDB" id="A0AAV3XSZ5"/>
<feature type="transmembrane region" description="Helical" evidence="1">
    <location>
        <begin position="90"/>
        <end position="114"/>
    </location>
</feature>
<dbReference type="PANTHER" id="PTHR47200">
    <property type="entry name" value="THYLAKOID LUMENAL 15 KDA PROTEIN 1, CHLOROPLASTIC"/>
    <property type="match status" value="1"/>
</dbReference>
<gene>
    <name evidence="2" type="ORF">MiSe_78820</name>
</gene>
<keyword evidence="1" id="KW-0812">Transmembrane</keyword>
<feature type="transmembrane region" description="Helical" evidence="1">
    <location>
        <begin position="239"/>
        <end position="264"/>
    </location>
</feature>